<feature type="compositionally biased region" description="Basic and acidic residues" evidence="1">
    <location>
        <begin position="1"/>
        <end position="10"/>
    </location>
</feature>
<reference evidence="2 3" key="1">
    <citation type="journal article" date="2023" name="Plants (Basel)">
        <title>Bridging the Gap: Combining Genomics and Transcriptomics Approaches to Understand Stylosanthes scabra, an Orphan Legume from the Brazilian Caatinga.</title>
        <authorList>
            <person name="Ferreira-Neto J.R.C."/>
            <person name="da Silva M.D."/>
            <person name="Binneck E."/>
            <person name="de Melo N.F."/>
            <person name="da Silva R.H."/>
            <person name="de Melo A.L.T.M."/>
            <person name="Pandolfi V."/>
            <person name="Bustamante F.O."/>
            <person name="Brasileiro-Vidal A.C."/>
            <person name="Benko-Iseppon A.M."/>
        </authorList>
    </citation>
    <scope>NUCLEOTIDE SEQUENCE [LARGE SCALE GENOMIC DNA]</scope>
    <source>
        <tissue evidence="2">Leaves</tissue>
    </source>
</reference>
<feature type="compositionally biased region" description="Polar residues" evidence="1">
    <location>
        <begin position="39"/>
        <end position="58"/>
    </location>
</feature>
<dbReference type="Proteomes" id="UP001341840">
    <property type="component" value="Unassembled WGS sequence"/>
</dbReference>
<name>A0ABU6ZXT6_9FABA</name>
<accession>A0ABU6ZXT6</accession>
<sequence length="104" mass="11987">EFRTGRKSGREASVTHFQFPDNSAKNLMQPPRPVRNSLEFKSSSSSQIAPNQITGTSSNLEKMCHRMQPVKNTEYWTHVVLPRDLKPRYFLVEKRVWGCDAYAS</sequence>
<gene>
    <name evidence="2" type="ORF">PIB30_107889</name>
</gene>
<evidence type="ECO:0000313" key="2">
    <source>
        <dbReference type="EMBL" id="MED6226865.1"/>
    </source>
</evidence>
<feature type="non-terminal residue" evidence="2">
    <location>
        <position position="1"/>
    </location>
</feature>
<feature type="region of interest" description="Disordered" evidence="1">
    <location>
        <begin position="1"/>
        <end position="58"/>
    </location>
</feature>
<organism evidence="2 3">
    <name type="scientific">Stylosanthes scabra</name>
    <dbReference type="NCBI Taxonomy" id="79078"/>
    <lineage>
        <taxon>Eukaryota</taxon>
        <taxon>Viridiplantae</taxon>
        <taxon>Streptophyta</taxon>
        <taxon>Embryophyta</taxon>
        <taxon>Tracheophyta</taxon>
        <taxon>Spermatophyta</taxon>
        <taxon>Magnoliopsida</taxon>
        <taxon>eudicotyledons</taxon>
        <taxon>Gunneridae</taxon>
        <taxon>Pentapetalae</taxon>
        <taxon>rosids</taxon>
        <taxon>fabids</taxon>
        <taxon>Fabales</taxon>
        <taxon>Fabaceae</taxon>
        <taxon>Papilionoideae</taxon>
        <taxon>50 kb inversion clade</taxon>
        <taxon>dalbergioids sensu lato</taxon>
        <taxon>Dalbergieae</taxon>
        <taxon>Pterocarpus clade</taxon>
        <taxon>Stylosanthes</taxon>
    </lineage>
</organism>
<dbReference type="EMBL" id="JASCZI010276647">
    <property type="protein sequence ID" value="MED6226865.1"/>
    <property type="molecule type" value="Genomic_DNA"/>
</dbReference>
<comment type="caution">
    <text evidence="2">The sequence shown here is derived from an EMBL/GenBank/DDBJ whole genome shotgun (WGS) entry which is preliminary data.</text>
</comment>
<proteinExistence type="predicted"/>
<evidence type="ECO:0000256" key="1">
    <source>
        <dbReference type="SAM" id="MobiDB-lite"/>
    </source>
</evidence>
<keyword evidence="3" id="KW-1185">Reference proteome</keyword>
<evidence type="ECO:0000313" key="3">
    <source>
        <dbReference type="Proteomes" id="UP001341840"/>
    </source>
</evidence>
<protein>
    <submittedName>
        <fullName evidence="2">Uncharacterized protein</fullName>
    </submittedName>
</protein>